<evidence type="ECO:0000313" key="2">
    <source>
        <dbReference type="WBParaSite" id="ACRNAN_scaffold1521.g15985.t1"/>
    </source>
</evidence>
<name>A0A914CX91_9BILA</name>
<reference evidence="2" key="1">
    <citation type="submission" date="2022-11" db="UniProtKB">
        <authorList>
            <consortium name="WormBaseParasite"/>
        </authorList>
    </citation>
    <scope>IDENTIFICATION</scope>
</reference>
<accession>A0A914CX91</accession>
<dbReference type="AlphaFoldDB" id="A0A914CX91"/>
<organism evidence="1 2">
    <name type="scientific">Acrobeloides nanus</name>
    <dbReference type="NCBI Taxonomy" id="290746"/>
    <lineage>
        <taxon>Eukaryota</taxon>
        <taxon>Metazoa</taxon>
        <taxon>Ecdysozoa</taxon>
        <taxon>Nematoda</taxon>
        <taxon>Chromadorea</taxon>
        <taxon>Rhabditida</taxon>
        <taxon>Tylenchina</taxon>
        <taxon>Cephalobomorpha</taxon>
        <taxon>Cephaloboidea</taxon>
        <taxon>Cephalobidae</taxon>
        <taxon>Acrobeloides</taxon>
    </lineage>
</organism>
<dbReference type="Proteomes" id="UP000887540">
    <property type="component" value="Unplaced"/>
</dbReference>
<proteinExistence type="predicted"/>
<dbReference type="WBParaSite" id="ACRNAN_scaffold1521.g15985.t1">
    <property type="protein sequence ID" value="ACRNAN_scaffold1521.g15985.t1"/>
    <property type="gene ID" value="ACRNAN_scaffold1521.g15985"/>
</dbReference>
<protein>
    <submittedName>
        <fullName evidence="2">Uncharacterized protein</fullName>
    </submittedName>
</protein>
<keyword evidence="1" id="KW-1185">Reference proteome</keyword>
<sequence length="93" mass="10493">MYMDLKTLARRLSGSVDTSAPGPMDDFWDELQKLDGQELNLTEKVRVMEAISAQLREEVVSMREQLRNLSSLCADKGVCMSCVNKIEAILNQK</sequence>
<evidence type="ECO:0000313" key="1">
    <source>
        <dbReference type="Proteomes" id="UP000887540"/>
    </source>
</evidence>